<protein>
    <submittedName>
        <fullName evidence="2">Lipocalin-like domain-containing protein</fullName>
    </submittedName>
</protein>
<dbReference type="EMBL" id="JAGTJR010000004">
    <property type="protein sequence ID" value="KAH7061253.1"/>
    <property type="molecule type" value="Genomic_DNA"/>
</dbReference>
<proteinExistence type="predicted"/>
<dbReference type="Pfam" id="PF13924">
    <property type="entry name" value="Lipocalin_5"/>
    <property type="match status" value="1"/>
</dbReference>
<accession>A0ABQ8GRG0</accession>
<gene>
    <name evidence="2" type="ORF">B0J12DRAFT_708037</name>
</gene>
<dbReference type="Proteomes" id="UP000774617">
    <property type="component" value="Unassembled WGS sequence"/>
</dbReference>
<reference evidence="2 3" key="1">
    <citation type="journal article" date="2021" name="Nat. Commun.">
        <title>Genetic determinants of endophytism in the Arabidopsis root mycobiome.</title>
        <authorList>
            <person name="Mesny F."/>
            <person name="Miyauchi S."/>
            <person name="Thiergart T."/>
            <person name="Pickel B."/>
            <person name="Atanasova L."/>
            <person name="Karlsson M."/>
            <person name="Huettel B."/>
            <person name="Barry K.W."/>
            <person name="Haridas S."/>
            <person name="Chen C."/>
            <person name="Bauer D."/>
            <person name="Andreopoulos W."/>
            <person name="Pangilinan J."/>
            <person name="LaButti K."/>
            <person name="Riley R."/>
            <person name="Lipzen A."/>
            <person name="Clum A."/>
            <person name="Drula E."/>
            <person name="Henrissat B."/>
            <person name="Kohler A."/>
            <person name="Grigoriev I.V."/>
            <person name="Martin F.M."/>
            <person name="Hacquard S."/>
        </authorList>
    </citation>
    <scope>NUCLEOTIDE SEQUENCE [LARGE SCALE GENOMIC DNA]</scope>
    <source>
        <strain evidence="2 3">MPI-SDFR-AT-0080</strain>
    </source>
</reference>
<keyword evidence="3" id="KW-1185">Reference proteome</keyword>
<organism evidence="2 3">
    <name type="scientific">Macrophomina phaseolina</name>
    <dbReference type="NCBI Taxonomy" id="35725"/>
    <lineage>
        <taxon>Eukaryota</taxon>
        <taxon>Fungi</taxon>
        <taxon>Dikarya</taxon>
        <taxon>Ascomycota</taxon>
        <taxon>Pezizomycotina</taxon>
        <taxon>Dothideomycetes</taxon>
        <taxon>Dothideomycetes incertae sedis</taxon>
        <taxon>Botryosphaeriales</taxon>
        <taxon>Botryosphaeriaceae</taxon>
        <taxon>Macrophomina</taxon>
    </lineage>
</organism>
<feature type="domain" description="Lipocalin-like" evidence="1">
    <location>
        <begin position="11"/>
        <end position="163"/>
    </location>
</feature>
<evidence type="ECO:0000259" key="1">
    <source>
        <dbReference type="Pfam" id="PF13924"/>
    </source>
</evidence>
<name>A0ABQ8GRG0_9PEZI</name>
<evidence type="ECO:0000313" key="2">
    <source>
        <dbReference type="EMBL" id="KAH7061253.1"/>
    </source>
</evidence>
<comment type="caution">
    <text evidence="2">The sequence shown here is derived from an EMBL/GenBank/DDBJ whole genome shotgun (WGS) entry which is preliminary data.</text>
</comment>
<dbReference type="InterPro" id="IPR024311">
    <property type="entry name" value="Lipocalin-like"/>
</dbReference>
<sequence length="164" mass="17748">MRPDELLSFFVGTWSLVNVTRIQNGAPILDPGYGANPIGIILYHPTQYMSATLASTTPEDRPQNLTWPYREGQSDADWALVGKHSLAYAGPFSFNESVPVKEVDGGLEGQVIHGPLEVASLPSFVGSEQPRDFSLLGGGVGALLNLKADNGGGIRVSLWWKRVR</sequence>
<evidence type="ECO:0000313" key="3">
    <source>
        <dbReference type="Proteomes" id="UP000774617"/>
    </source>
</evidence>